<evidence type="ECO:0000256" key="1">
    <source>
        <dbReference type="SAM" id="Phobius"/>
    </source>
</evidence>
<feature type="transmembrane region" description="Helical" evidence="1">
    <location>
        <begin position="50"/>
        <end position="68"/>
    </location>
</feature>
<sequence length="146" mass="16654">MREKCFRRKAMKWQQRVRVATGLGCWQIMLHLLVVAMLVIGWMSGTLVRVGLGLCVLYGVTVLLMLALQRHHEQRWRDVADVLEELTTTWYFGTALIVLWLLSRVLQNNVLLALAGLAILAGPAVVSLLAKDKKLHDFASKHRIRR</sequence>
<dbReference type="KEGG" id="ses:SARI_02113"/>
<feature type="transmembrane region" description="Helical" evidence="1">
    <location>
        <begin position="112"/>
        <end position="130"/>
    </location>
</feature>
<dbReference type="HOGENOM" id="CLU_147415_0_0_6"/>
<keyword evidence="1" id="KW-0812">Transmembrane</keyword>
<dbReference type="EMBL" id="CP000880">
    <property type="protein sequence ID" value="ABX21990.1"/>
    <property type="molecule type" value="Genomic_DNA"/>
</dbReference>
<feature type="transmembrane region" description="Helical" evidence="1">
    <location>
        <begin position="89"/>
        <end position="106"/>
    </location>
</feature>
<keyword evidence="1" id="KW-0472">Membrane</keyword>
<proteinExistence type="predicted"/>
<gene>
    <name evidence="2" type="ordered locus">SARI_02113</name>
</gene>
<protein>
    <recommendedName>
        <fullName evidence="4">Inner membrane protein YbhQ</fullName>
    </recommendedName>
</protein>
<dbReference type="Pfam" id="PF11076">
    <property type="entry name" value="YbhQ"/>
    <property type="match status" value="1"/>
</dbReference>
<evidence type="ECO:0008006" key="4">
    <source>
        <dbReference type="Google" id="ProtNLM"/>
    </source>
</evidence>
<reference evidence="2 3" key="1">
    <citation type="submission" date="2007-11" db="EMBL/GenBank/DDBJ databases">
        <authorList>
            <consortium name="The Salmonella enterica serovar Arizonae Genome Sequencing Project"/>
            <person name="McClelland M."/>
            <person name="Sanderson E.K."/>
            <person name="Porwollik S."/>
            <person name="Spieth J."/>
            <person name="Clifton W.S."/>
            <person name="Fulton R."/>
            <person name="Chunyan W."/>
            <person name="Wollam A."/>
            <person name="Shah N."/>
            <person name="Pepin K."/>
            <person name="Bhonagiri V."/>
            <person name="Nash W."/>
            <person name="Johnson M."/>
            <person name="Thiruvilangam P."/>
            <person name="Wilson R."/>
        </authorList>
    </citation>
    <scope>NUCLEOTIDE SEQUENCE [LARGE SCALE GENOMIC DNA]</scope>
    <source>
        <strain evidence="3">ATCC BAA-731 / CDC346-86 / RSK2980</strain>
    </source>
</reference>
<feature type="transmembrane region" description="Helical" evidence="1">
    <location>
        <begin position="21"/>
        <end position="44"/>
    </location>
</feature>
<name>A9MIT7_SALAR</name>
<dbReference type="Proteomes" id="UP000002084">
    <property type="component" value="Chromosome"/>
</dbReference>
<evidence type="ECO:0000313" key="3">
    <source>
        <dbReference type="Proteomes" id="UP000002084"/>
    </source>
</evidence>
<evidence type="ECO:0000313" key="2">
    <source>
        <dbReference type="EMBL" id="ABX21990.1"/>
    </source>
</evidence>
<organism evidence="2 3">
    <name type="scientific">Salmonella arizonae (strain ATCC BAA-731 / CDC346-86 / RSK2980)</name>
    <dbReference type="NCBI Taxonomy" id="41514"/>
    <lineage>
        <taxon>Bacteria</taxon>
        <taxon>Pseudomonadati</taxon>
        <taxon>Pseudomonadota</taxon>
        <taxon>Gammaproteobacteria</taxon>
        <taxon>Enterobacterales</taxon>
        <taxon>Enterobacteriaceae</taxon>
        <taxon>Salmonella</taxon>
    </lineage>
</organism>
<keyword evidence="1" id="KW-1133">Transmembrane helix</keyword>
<dbReference type="InterPro" id="IPR021303">
    <property type="entry name" value="Uncharacterised_YbhQ"/>
</dbReference>
<dbReference type="AlphaFoldDB" id="A9MIT7"/>
<accession>A9MIT7</accession>
<keyword evidence="3" id="KW-1185">Reference proteome</keyword>